<name>A0A1M4MHE8_9EURY</name>
<gene>
    <name evidence="3" type="ORF">L21_0140</name>
</gene>
<dbReference type="Pfam" id="PF13938">
    <property type="entry name" value="DUF4213"/>
    <property type="match status" value="1"/>
</dbReference>
<dbReference type="AlphaFoldDB" id="A0A1M4MHE8"/>
<evidence type="ECO:0000313" key="3">
    <source>
        <dbReference type="EMBL" id="SCL74272.1"/>
    </source>
</evidence>
<proteinExistence type="predicted"/>
<dbReference type="Gene3D" id="3.40.50.11590">
    <property type="match status" value="1"/>
</dbReference>
<feature type="domain" description="Putative heavy-metal chelation" evidence="1">
    <location>
        <begin position="128"/>
        <end position="274"/>
    </location>
</feature>
<dbReference type="OrthoDB" id="147804at2157"/>
<dbReference type="EMBL" id="FMID01000004">
    <property type="protein sequence ID" value="SCL74272.1"/>
    <property type="molecule type" value="Genomic_DNA"/>
</dbReference>
<accession>A0A1M4MHE8</accession>
<evidence type="ECO:0000313" key="4">
    <source>
        <dbReference type="Proteomes" id="UP000184671"/>
    </source>
</evidence>
<reference evidence="3 4" key="1">
    <citation type="submission" date="2016-08" db="EMBL/GenBank/DDBJ databases">
        <authorList>
            <person name="Seilhamer J.J."/>
        </authorList>
    </citation>
    <scope>NUCLEOTIDE SEQUENCE [LARGE SCALE GENOMIC DNA]</scope>
    <source>
        <strain evidence="3">L21-II-0</strain>
    </source>
</reference>
<dbReference type="STRING" id="118126.L21_0140"/>
<dbReference type="InterPro" id="IPR007161">
    <property type="entry name" value="DUF364"/>
</dbReference>
<evidence type="ECO:0008006" key="5">
    <source>
        <dbReference type="Google" id="ProtNLM"/>
    </source>
</evidence>
<protein>
    <recommendedName>
        <fullName evidence="5">Fis family transcriptional regulator</fullName>
    </recommendedName>
</protein>
<dbReference type="Gene3D" id="3.30.390.100">
    <property type="match status" value="1"/>
</dbReference>
<evidence type="ECO:0000259" key="1">
    <source>
        <dbReference type="Pfam" id="PF04016"/>
    </source>
</evidence>
<dbReference type="InterPro" id="IPR025251">
    <property type="entry name" value="DUF4213"/>
</dbReference>
<dbReference type="Proteomes" id="UP000184671">
    <property type="component" value="Unassembled WGS sequence"/>
</dbReference>
<feature type="domain" description="DUF4213" evidence="2">
    <location>
        <begin position="21"/>
        <end position="111"/>
    </location>
</feature>
<organism evidence="3 4">
    <name type="scientific">Methanoculleus chikugoensis</name>
    <dbReference type="NCBI Taxonomy" id="118126"/>
    <lineage>
        <taxon>Archaea</taxon>
        <taxon>Methanobacteriati</taxon>
        <taxon>Methanobacteriota</taxon>
        <taxon>Stenosarchaea group</taxon>
        <taxon>Methanomicrobia</taxon>
        <taxon>Methanomicrobiales</taxon>
        <taxon>Methanomicrobiaceae</taxon>
        <taxon>Methanoculleus</taxon>
    </lineage>
</organism>
<dbReference type="SUPFAM" id="SSF159713">
    <property type="entry name" value="Dhaf3308-like"/>
    <property type="match status" value="1"/>
</dbReference>
<dbReference type="Pfam" id="PF04016">
    <property type="entry name" value="DUF364"/>
    <property type="match status" value="1"/>
</dbReference>
<dbReference type="RefSeq" id="WP_074368584.1">
    <property type="nucleotide sequence ID" value="NZ_FMID01000004.1"/>
</dbReference>
<sequence length="282" mass="30128">MTATSLHPGSILEETLGEIREILGSDLDSITVERVVIGIFFTGVKLSDGSGGLCFTPIKEIPEAVCCPSSARAMPYPGRFTGRSAAEFLRDLPRAPPLKKAVGIAILNALSESCWKRRPDYVRETGRDILDTVPLPGDGYVAVVGALVPVIRRLKARGKPFGILELDPRTLKPDELPYAVPRDEVDAAVQRADMLVITGTTLINNTLEPLLALARPGASIVVVGPTASMLPDAFFRRGVTMLGGDSVTRPDEVLDTIAEGGSGYHFFGKSAEKTTVCRSDAP</sequence>
<evidence type="ECO:0000259" key="2">
    <source>
        <dbReference type="Pfam" id="PF13938"/>
    </source>
</evidence>